<proteinExistence type="inferred from homology"/>
<gene>
    <name evidence="4" type="primary">rps17e</name>
    <name evidence="6" type="ordered locus">Nmar_1430</name>
</gene>
<dbReference type="GeneID" id="5773493"/>
<organism evidence="6 7">
    <name type="scientific">Nitrosopumilus maritimus (strain SCM1)</name>
    <dbReference type="NCBI Taxonomy" id="436308"/>
    <lineage>
        <taxon>Archaea</taxon>
        <taxon>Nitrososphaerota</taxon>
        <taxon>Nitrososphaeria</taxon>
        <taxon>Nitrosopumilales</taxon>
        <taxon>Nitrosopumilaceae</taxon>
        <taxon>Nitrosopumilus</taxon>
    </lineage>
</organism>
<dbReference type="GO" id="GO:0015935">
    <property type="term" value="C:small ribosomal subunit"/>
    <property type="evidence" value="ECO:0000318"/>
    <property type="project" value="GO_Central"/>
</dbReference>
<evidence type="ECO:0000313" key="7">
    <source>
        <dbReference type="Proteomes" id="UP000000792"/>
    </source>
</evidence>
<dbReference type="SUPFAM" id="SSF116820">
    <property type="entry name" value="Rps17e-like"/>
    <property type="match status" value="1"/>
</dbReference>
<evidence type="ECO:0000256" key="5">
    <source>
        <dbReference type="SAM" id="MobiDB-lite"/>
    </source>
</evidence>
<reference evidence="6 7" key="1">
    <citation type="journal article" date="2010" name="Proc. Natl. Acad. Sci. U.S.A.">
        <title>Nitrosopumilus maritimus genome reveals unique mechanisms for nitrification and autotrophy in globally distributed marine crenarchaea.</title>
        <authorList>
            <person name="Walker C.B."/>
            <person name="de la Torre J.R."/>
            <person name="Klotz M.G."/>
            <person name="Urakawa H."/>
            <person name="Pinel N."/>
            <person name="Arp D.J."/>
            <person name="Brochier-Armanet C."/>
            <person name="Chain P.S."/>
            <person name="Chan P.P."/>
            <person name="Gollabgir A."/>
            <person name="Hemp J."/>
            <person name="Hugler M."/>
            <person name="Karr E.A."/>
            <person name="Konneke M."/>
            <person name="Shin M."/>
            <person name="Lawton T.J."/>
            <person name="Lowe T."/>
            <person name="Martens-Habbena W."/>
            <person name="Sayavedra-Soto L.A."/>
            <person name="Lang D."/>
            <person name="Sievert S.M."/>
            <person name="Rosenzweig A.C."/>
            <person name="Manning G."/>
            <person name="Stahl D.A."/>
        </authorList>
    </citation>
    <scope>NUCLEOTIDE SEQUENCE [LARGE SCALE GENOMIC DNA]</scope>
    <source>
        <strain evidence="6 7">SCM1</strain>
    </source>
</reference>
<dbReference type="Pfam" id="PF00833">
    <property type="entry name" value="Ribosomal_S17e"/>
    <property type="match status" value="1"/>
</dbReference>
<dbReference type="STRING" id="436308.Nmar_1430"/>
<evidence type="ECO:0000256" key="2">
    <source>
        <dbReference type="ARBA" id="ARBA00022980"/>
    </source>
</evidence>
<dbReference type="InParanoid" id="A9A3R4"/>
<dbReference type="GO" id="GO:0006412">
    <property type="term" value="P:translation"/>
    <property type="evidence" value="ECO:0007669"/>
    <property type="project" value="UniProtKB-UniRule"/>
</dbReference>
<protein>
    <recommendedName>
        <fullName evidence="4">Small ribosomal subunit protein eS17</fullName>
    </recommendedName>
</protein>
<comment type="similarity">
    <text evidence="1 4">Belongs to the eukaryotic ribosomal protein eS17 family.</text>
</comment>
<dbReference type="HAMAP" id="MF_00511">
    <property type="entry name" value="Ribosomal_eS17"/>
    <property type="match status" value="1"/>
</dbReference>
<feature type="compositionally biased region" description="Low complexity" evidence="5">
    <location>
        <begin position="86"/>
        <end position="122"/>
    </location>
</feature>
<dbReference type="GO" id="GO:0003735">
    <property type="term" value="F:structural constituent of ribosome"/>
    <property type="evidence" value="ECO:0000318"/>
    <property type="project" value="GO_Central"/>
</dbReference>
<evidence type="ECO:0000256" key="4">
    <source>
        <dbReference type="HAMAP-Rule" id="MF_00511"/>
    </source>
</evidence>
<dbReference type="HOGENOM" id="CLU_137726_0_0_2"/>
<evidence type="ECO:0000256" key="1">
    <source>
        <dbReference type="ARBA" id="ARBA00010444"/>
    </source>
</evidence>
<dbReference type="RefSeq" id="WP_012215813.1">
    <property type="nucleotide sequence ID" value="NC_010085.1"/>
</dbReference>
<evidence type="ECO:0000256" key="3">
    <source>
        <dbReference type="ARBA" id="ARBA00023274"/>
    </source>
</evidence>
<keyword evidence="3 4" id="KW-0687">Ribonucleoprotein</keyword>
<accession>A9A3R4</accession>
<name>A9A3R4_NITMS</name>
<dbReference type="FunCoup" id="A9A3R4">
    <property type="interactions" value="73"/>
</dbReference>
<dbReference type="InterPro" id="IPR036401">
    <property type="entry name" value="Ribosomal_eS17_sf"/>
</dbReference>
<evidence type="ECO:0000313" key="6">
    <source>
        <dbReference type="EMBL" id="ABX13326.1"/>
    </source>
</evidence>
<keyword evidence="2 4" id="KW-0689">Ribosomal protein</keyword>
<dbReference type="eggNOG" id="arCOG01885">
    <property type="taxonomic scope" value="Archaea"/>
</dbReference>
<dbReference type="InterPro" id="IPR001210">
    <property type="entry name" value="Ribosomal_eS17"/>
</dbReference>
<dbReference type="Gene3D" id="1.10.60.20">
    <property type="entry name" value="Ribosomal protein S17e-like"/>
    <property type="match status" value="1"/>
</dbReference>
<dbReference type="EMBL" id="CP000866">
    <property type="protein sequence ID" value="ABX13326.1"/>
    <property type="molecule type" value="Genomic_DNA"/>
</dbReference>
<dbReference type="PANTHER" id="PTHR10732">
    <property type="entry name" value="40S RIBOSOMAL PROTEIN S17"/>
    <property type="match status" value="1"/>
</dbReference>
<dbReference type="Proteomes" id="UP000000792">
    <property type="component" value="Chromosome"/>
</dbReference>
<dbReference type="KEGG" id="nmr:Nmar_1430"/>
<dbReference type="OrthoDB" id="52479at2157"/>
<keyword evidence="7" id="KW-1185">Reference proteome</keyword>
<sequence>MDRIKRLSYEVLETHKSKFGEDFADNKKILNEVSIVRSKGLKNEIAGYITNYIKKEIREEKAKKAQAEASKSLEQEAQVEPEPVEATENTEAPAAEETPETEAPAVEATENTEAPAAETTPETPEEKSE</sequence>
<feature type="compositionally biased region" description="Basic and acidic residues" evidence="5">
    <location>
        <begin position="59"/>
        <end position="74"/>
    </location>
</feature>
<dbReference type="EnsemblBacteria" id="ABX13326">
    <property type="protein sequence ID" value="ABX13326"/>
    <property type="gene ID" value="Nmar_1430"/>
</dbReference>
<feature type="region of interest" description="Disordered" evidence="5">
    <location>
        <begin position="59"/>
        <end position="129"/>
    </location>
</feature>
<dbReference type="AlphaFoldDB" id="A9A3R4"/>
<dbReference type="PANTHER" id="PTHR10732:SF0">
    <property type="entry name" value="40S RIBOSOMAL PROTEIN S17"/>
    <property type="match status" value="1"/>
</dbReference>